<comment type="caution">
    <text evidence="4">The sequence shown here is derived from an EMBL/GenBank/DDBJ whole genome shotgun (WGS) entry which is preliminary data.</text>
</comment>
<comment type="pathway">
    <text evidence="1">Lipid metabolism; butanoate metabolism.</text>
</comment>
<sequence length="103" mass="11244">MDANVEQQLILRFSLATFLESVRLYEEGIASVEDIDIAMRAGAGLPQGPFQWADTRGLDVVLQDLEQLAKTLGPRFSPPQSLQDLVARGWVGKASGQGYLSHS</sequence>
<dbReference type="InterPro" id="IPR008927">
    <property type="entry name" value="6-PGluconate_DH-like_C_sf"/>
</dbReference>
<organism evidence="4 5">
    <name type="scientific">Sulfobacillus acidophilus</name>
    <dbReference type="NCBI Taxonomy" id="53633"/>
    <lineage>
        <taxon>Bacteria</taxon>
        <taxon>Bacillati</taxon>
        <taxon>Bacillota</taxon>
        <taxon>Clostridia</taxon>
        <taxon>Eubacteriales</taxon>
        <taxon>Clostridiales Family XVII. Incertae Sedis</taxon>
        <taxon>Sulfobacillus</taxon>
    </lineage>
</organism>
<evidence type="ECO:0000313" key="4">
    <source>
        <dbReference type="EMBL" id="PSR22611.1"/>
    </source>
</evidence>
<keyword evidence="2" id="KW-0520">NAD</keyword>
<dbReference type="EMBL" id="PXYV01000014">
    <property type="protein sequence ID" value="PSR22611.1"/>
    <property type="molecule type" value="Genomic_DNA"/>
</dbReference>
<dbReference type="InterPro" id="IPR052242">
    <property type="entry name" value="Mito_3-hydroxyacyl-CoA_DH"/>
</dbReference>
<dbReference type="InterPro" id="IPR013328">
    <property type="entry name" value="6PGD_dom2"/>
</dbReference>
<dbReference type="PANTHER" id="PTHR43561:SF3">
    <property type="entry name" value="HYDROXYACYL-COENZYME A DEHYDROGENASE, MITOCHONDRIAL"/>
    <property type="match status" value="1"/>
</dbReference>
<dbReference type="GO" id="GO:0006635">
    <property type="term" value="P:fatty acid beta-oxidation"/>
    <property type="evidence" value="ECO:0007669"/>
    <property type="project" value="TreeGrafter"/>
</dbReference>
<dbReference type="GO" id="GO:0003857">
    <property type="term" value="F:(3S)-3-hydroxyacyl-CoA dehydrogenase (NAD+) activity"/>
    <property type="evidence" value="ECO:0007669"/>
    <property type="project" value="TreeGrafter"/>
</dbReference>
<dbReference type="PANTHER" id="PTHR43561">
    <property type="match status" value="1"/>
</dbReference>
<evidence type="ECO:0000256" key="2">
    <source>
        <dbReference type="ARBA" id="ARBA00023027"/>
    </source>
</evidence>
<reference evidence="4 5" key="1">
    <citation type="journal article" date="2014" name="BMC Genomics">
        <title>Comparison of environmental and isolate Sulfobacillus genomes reveals diverse carbon, sulfur, nitrogen, and hydrogen metabolisms.</title>
        <authorList>
            <person name="Justice N.B."/>
            <person name="Norman A."/>
            <person name="Brown C.T."/>
            <person name="Singh A."/>
            <person name="Thomas B.C."/>
            <person name="Banfield J.F."/>
        </authorList>
    </citation>
    <scope>NUCLEOTIDE SEQUENCE [LARGE SCALE GENOMIC DNA]</scope>
    <source>
        <strain evidence="4">AMDSBA3</strain>
    </source>
</reference>
<name>A0A2T2WK44_9FIRM</name>
<gene>
    <name evidence="4" type="ORF">C7B45_06030</name>
</gene>
<evidence type="ECO:0000313" key="5">
    <source>
        <dbReference type="Proteomes" id="UP000241848"/>
    </source>
</evidence>
<dbReference type="Pfam" id="PF00725">
    <property type="entry name" value="3HCDH"/>
    <property type="match status" value="1"/>
</dbReference>
<evidence type="ECO:0000256" key="1">
    <source>
        <dbReference type="ARBA" id="ARBA00005086"/>
    </source>
</evidence>
<dbReference type="Proteomes" id="UP000241848">
    <property type="component" value="Unassembled WGS sequence"/>
</dbReference>
<proteinExistence type="predicted"/>
<evidence type="ECO:0000259" key="3">
    <source>
        <dbReference type="Pfam" id="PF00725"/>
    </source>
</evidence>
<dbReference type="Gene3D" id="1.10.1040.10">
    <property type="entry name" value="N-(1-d-carboxylethyl)-l-norvaline Dehydrogenase, domain 2"/>
    <property type="match status" value="1"/>
</dbReference>
<dbReference type="AlphaFoldDB" id="A0A2T2WK44"/>
<feature type="domain" description="3-hydroxyacyl-CoA dehydrogenase C-terminal" evidence="3">
    <location>
        <begin position="12"/>
        <end position="100"/>
    </location>
</feature>
<dbReference type="SUPFAM" id="SSF48179">
    <property type="entry name" value="6-phosphogluconate dehydrogenase C-terminal domain-like"/>
    <property type="match status" value="1"/>
</dbReference>
<dbReference type="InterPro" id="IPR006108">
    <property type="entry name" value="3HC_DH_C"/>
</dbReference>
<accession>A0A2T2WK44</accession>
<protein>
    <submittedName>
        <fullName evidence="4">3-hydroxyacyl-CoA dehydrogenase</fullName>
    </submittedName>
</protein>